<evidence type="ECO:0000313" key="2">
    <source>
        <dbReference type="Proteomes" id="UP000009296"/>
    </source>
</evidence>
<dbReference type="eggNOG" id="arCOG03518">
    <property type="taxonomic scope" value="Archaea"/>
</dbReference>
<organism evidence="1 2">
    <name type="scientific">Methanothermococcus okinawensis (strain DSM 14208 / JCM 11175 / IH1)</name>
    <dbReference type="NCBI Taxonomy" id="647113"/>
    <lineage>
        <taxon>Archaea</taxon>
        <taxon>Methanobacteriati</taxon>
        <taxon>Methanobacteriota</taxon>
        <taxon>Methanomada group</taxon>
        <taxon>Methanococci</taxon>
        <taxon>Methanococcales</taxon>
        <taxon>Methanococcaceae</taxon>
        <taxon>Methanothermococcus</taxon>
    </lineage>
</organism>
<evidence type="ECO:0000313" key="1">
    <source>
        <dbReference type="EMBL" id="AEH06351.1"/>
    </source>
</evidence>
<dbReference type="OrthoDB" id="62140at2157"/>
<dbReference type="AlphaFoldDB" id="F8AKL8"/>
<keyword evidence="2" id="KW-1185">Reference proteome</keyword>
<gene>
    <name evidence="1" type="ordered locus">Metok_0362</name>
</gene>
<dbReference type="EMBL" id="CP002792">
    <property type="protein sequence ID" value="AEH06351.1"/>
    <property type="molecule type" value="Genomic_DNA"/>
</dbReference>
<dbReference type="GeneID" id="10772485"/>
<dbReference type="HOGENOM" id="CLU_118412_0_0_2"/>
<dbReference type="Proteomes" id="UP000009296">
    <property type="component" value="Chromosome"/>
</dbReference>
<name>F8AKL8_METOI</name>
<sequence length="174" mass="20964">MLKKIFNGSKKIYKKLTLPEKEYRTWIAHQKGEAFESYVLNQLFPEEYFEILDMTHNFETNSKRYVKKSLKPDFLLKDKKTGKIFYVECKYRSKLYQDKFHWAKSNEQSNRYRTIEKEENIQTYIAMGLGGTPENPDNIYLMPLKEIKYNALFPSILKNWEITNKYDVFKIVNL</sequence>
<protein>
    <submittedName>
        <fullName evidence="1">Uncharacterized protein</fullName>
    </submittedName>
</protein>
<proteinExistence type="predicted"/>
<accession>F8AKL8</accession>
<dbReference type="KEGG" id="mok:Metok_0362"/>
<reference evidence="1" key="1">
    <citation type="submission" date="2011-05" db="EMBL/GenBank/DDBJ databases">
        <title>Complete sequence of chromosome of Methanothermococcus okinawensis IH1.</title>
        <authorList>
            <consortium name="US DOE Joint Genome Institute"/>
            <person name="Lucas S."/>
            <person name="Han J."/>
            <person name="Lapidus A."/>
            <person name="Cheng J.-F."/>
            <person name="Goodwin L."/>
            <person name="Pitluck S."/>
            <person name="Peters L."/>
            <person name="Mikhailova N."/>
            <person name="Held B."/>
            <person name="Han C."/>
            <person name="Tapia R."/>
            <person name="Land M."/>
            <person name="Hauser L."/>
            <person name="Kyrpides N."/>
            <person name="Ivanova N."/>
            <person name="Pagani I."/>
            <person name="Sieprawska-Lupa M."/>
            <person name="Takai K."/>
            <person name="Miyazaki J."/>
            <person name="Whitman W."/>
            <person name="Woyke T."/>
        </authorList>
    </citation>
    <scope>NUCLEOTIDE SEQUENCE [LARGE SCALE GENOMIC DNA]</scope>
    <source>
        <strain evidence="1">IH1</strain>
    </source>
</reference>
<dbReference type="RefSeq" id="WP_013866537.1">
    <property type="nucleotide sequence ID" value="NC_015636.1"/>
</dbReference>